<feature type="region of interest" description="Disordered" evidence="14">
    <location>
        <begin position="116"/>
        <end position="136"/>
    </location>
</feature>
<dbReference type="InterPro" id="IPR008250">
    <property type="entry name" value="ATPase_P-typ_transduc_dom_A_sf"/>
</dbReference>
<feature type="transmembrane region" description="Helical" evidence="13">
    <location>
        <begin position="1214"/>
        <end position="1238"/>
    </location>
</feature>
<evidence type="ECO:0000256" key="3">
    <source>
        <dbReference type="ARBA" id="ARBA00022553"/>
    </source>
</evidence>
<feature type="transmembrane region" description="Helical" evidence="13">
    <location>
        <begin position="1183"/>
        <end position="1202"/>
    </location>
</feature>
<dbReference type="Proteomes" id="UP000825002">
    <property type="component" value="Unassembled WGS sequence"/>
</dbReference>
<dbReference type="Gene3D" id="2.70.150.10">
    <property type="entry name" value="Calcium-transporting ATPase, cytoplasmic transduction domain A"/>
    <property type="match status" value="1"/>
</dbReference>
<dbReference type="InterPro" id="IPR006544">
    <property type="entry name" value="P-type_TPase_V"/>
</dbReference>
<keyword evidence="7 13" id="KW-0067">ATP-binding</keyword>
<keyword evidence="3" id="KW-0597">Phosphoprotein</keyword>
<dbReference type="SUPFAM" id="SSF81665">
    <property type="entry name" value="Calcium ATPase, transmembrane domain M"/>
    <property type="match status" value="1"/>
</dbReference>
<keyword evidence="5 13" id="KW-0479">Metal-binding</keyword>
<protein>
    <recommendedName>
        <fullName evidence="13">Cation-transporting ATPase</fullName>
        <ecNumber evidence="13">7.2.2.-</ecNumber>
    </recommendedName>
</protein>
<evidence type="ECO:0000256" key="6">
    <source>
        <dbReference type="ARBA" id="ARBA00022741"/>
    </source>
</evidence>
<accession>A0ABQ7S8A1</accession>
<reference evidence="18 19" key="1">
    <citation type="submission" date="2020-10" db="EMBL/GenBank/DDBJ databases">
        <authorList>
            <person name="Klimov P.B."/>
            <person name="Dyachkov S.M."/>
            <person name="Chetverikov P.E."/>
        </authorList>
    </citation>
    <scope>NUCLEOTIDE SEQUENCE [LARGE SCALE GENOMIC DNA]</scope>
    <source>
        <strain evidence="18">BMOC 18-1129-001#AD2665</strain>
        <tissue evidence="18">Entire mites</tissue>
    </source>
</reference>
<evidence type="ECO:0000256" key="12">
    <source>
        <dbReference type="ARBA" id="ARBA00049360"/>
    </source>
</evidence>
<dbReference type="SUPFAM" id="SSF56784">
    <property type="entry name" value="HAD-like"/>
    <property type="match status" value="1"/>
</dbReference>
<dbReference type="InterPro" id="IPR023299">
    <property type="entry name" value="ATPase_P-typ_cyto_dom_N"/>
</dbReference>
<comment type="caution">
    <text evidence="18">The sequence shown here is derived from an EMBL/GenBank/DDBJ whole genome shotgun (WGS) entry which is preliminary data.</text>
</comment>
<name>A0ABQ7S8A1_9ACAR</name>
<feature type="transmembrane region" description="Helical" evidence="13">
    <location>
        <begin position="1140"/>
        <end position="1163"/>
    </location>
</feature>
<keyword evidence="6 13" id="KW-0547">Nucleotide-binding</keyword>
<evidence type="ECO:0000313" key="19">
    <source>
        <dbReference type="Proteomes" id="UP000825002"/>
    </source>
</evidence>
<feature type="transmembrane region" description="Helical" evidence="13">
    <location>
        <begin position="232"/>
        <end position="251"/>
    </location>
</feature>
<feature type="compositionally biased region" description="Polar residues" evidence="14">
    <location>
        <begin position="832"/>
        <end position="855"/>
    </location>
</feature>
<evidence type="ECO:0000256" key="11">
    <source>
        <dbReference type="ARBA" id="ARBA00023136"/>
    </source>
</evidence>
<dbReference type="InterPro" id="IPR036412">
    <property type="entry name" value="HAD-like_sf"/>
</dbReference>
<evidence type="ECO:0000256" key="5">
    <source>
        <dbReference type="ARBA" id="ARBA00022723"/>
    </source>
</evidence>
<keyword evidence="9 13" id="KW-1278">Translocase</keyword>
<dbReference type="Gene3D" id="3.40.50.1000">
    <property type="entry name" value="HAD superfamily/HAD-like"/>
    <property type="match status" value="2"/>
</dbReference>
<dbReference type="Pfam" id="PF12409">
    <property type="entry name" value="P5-ATPase"/>
    <property type="match status" value="1"/>
</dbReference>
<feature type="transmembrane region" description="Helical" evidence="13">
    <location>
        <begin position="55"/>
        <end position="72"/>
    </location>
</feature>
<evidence type="ECO:0000256" key="7">
    <source>
        <dbReference type="ARBA" id="ARBA00022840"/>
    </source>
</evidence>
<comment type="similarity">
    <text evidence="2 13">Belongs to the cation transport ATPase (P-type) (TC 3.A.3) family. Type V subfamily.</text>
</comment>
<feature type="transmembrane region" description="Helical" evidence="13">
    <location>
        <begin position="1258"/>
        <end position="1277"/>
    </location>
</feature>
<sequence>VPTMVKRCSSLIDGARISAADETTCLLPRPSSCINDGEEDEMEMYGYKPNWCLKVITWTLITLSGFMLRLIFSWRPQWMLYATHVRCPLDEATKVLLVDRYGQYFVENVDTISNHSSTAASSDEPKNDGKPNDEPKRLRYFENKKLRYMWDESRNAFVKLHGLDKTVTLDSMFGMFDGVTSEEQRRRRRLYGENAIHVEVQPYLRILFQEVLGPFYIFQVFSMAVWYIDDYFYYGTCIIIMSVLSLVSGVVQIRRNQEQLRDTVESIDYVKVRRPSSGQYEEVESSQIVPGDVVMVPTFDTVLQFDAILINGNVIVNESMLTGESVPITKTPISANNLHTHHYDPKEHGKHTLYCGTRILQTRNCGGAHVKALVIRSGFQTSKGELIRSIMFPKPVDFRFNRQINRFIGLLACLALMGFIYTIVIKSQRGATLGSIILSALDLITIVVPPALPAAMTIGIIYAQSRLKKNKIYCISPRSINISGSINCVCFDKTGTLTEDHLSFNEVAPVIEKTCEFGEPFDESDISEINASNHKVTANTNNGANTTKYNLRDINGQYSPLIVCLAACHSLTIIDHKLIGDPLDLQMFEATGWQLEEPNDDDCQNRHDTKNDFFVPTIVRPPRVEPNTSTTFLDDNDYADEYSSGNDEDLLKMINNEHEIGILRQLTFSSSLQRMSVVTQQCGASQFVVYAKGAPEKIAALCNPDTIPDDFGDVLSKYTRRGYRVLALAYRPLPLKMSYARMQRATRAQLETDLRFLGLLTLGNLLKPESAPVIATLNQANIRSVMVTGDNMLTALSVAGDCEMIAAQDKIVMLQLEKQQRREKRLRKHLSDASQGGILTSPTAVPTTTSGEGDSLTQSLIKSSVLNGRLTPAHSQAAMSDFTDNTSGSDTDSELSDPISSVGNVKPKLVWHYVDNFCTDDNDKEAANNTTAVSKIEGACVMQMPSEHTNYHQNGDARVHVAVTGETWETIRTYYPHLLDSVCVRATVFARMGPDQKQQLVEHLQSLEYYVGMCGDGANDSGALRSAHAGISLSDTEASVAAPFTSATANISCVPTLICEGRGALVTAFGILKYMALYSLIQFCSVLILYTMYTNLTDMQFLYVDLFIITLFVGLFGRTKPYPFLDKAPPSSSLLSLDQLSSVTIQIALVVFFQLLAVLLLWRQPWYQPHQAQYDKDLAGYDNYAIFAVSVFQYVTLAIVFSKGKPYRRPLCTNYLFMATIILMTALTVALLLIPPYWNVPYVTLDVVDVPLYFKCTMIVIALAHFCIAMIGERFIVDRMIFRKSKKLLEALGSKSNGTHFEQVERKSKGIEWLKEATSEKIP</sequence>
<keyword evidence="10 13" id="KW-1133">Transmembrane helix</keyword>
<feature type="region of interest" description="Disordered" evidence="14">
    <location>
        <begin position="879"/>
        <end position="899"/>
    </location>
</feature>
<dbReference type="Pfam" id="PF00122">
    <property type="entry name" value="E1-E2_ATPase"/>
    <property type="match status" value="1"/>
</dbReference>
<dbReference type="PANTHER" id="PTHR45630:SF8">
    <property type="entry name" value="CATION-TRANSPORTING ATPASE"/>
    <property type="match status" value="1"/>
</dbReference>
<feature type="transmembrane region" description="Helical" evidence="13">
    <location>
        <begin position="1099"/>
        <end position="1119"/>
    </location>
</feature>
<dbReference type="NCBIfam" id="TIGR01494">
    <property type="entry name" value="ATPase_P-type"/>
    <property type="match status" value="2"/>
</dbReference>
<feature type="non-terminal residue" evidence="18">
    <location>
        <position position="1"/>
    </location>
</feature>
<proteinExistence type="inferred from homology"/>
<dbReference type="InterPro" id="IPR047819">
    <property type="entry name" value="P5A-ATPase_N"/>
</dbReference>
<evidence type="ECO:0000256" key="1">
    <source>
        <dbReference type="ARBA" id="ARBA00004141"/>
    </source>
</evidence>
<evidence type="ECO:0000256" key="14">
    <source>
        <dbReference type="SAM" id="MobiDB-lite"/>
    </source>
</evidence>
<evidence type="ECO:0000256" key="13">
    <source>
        <dbReference type="RuleBase" id="RU362082"/>
    </source>
</evidence>
<dbReference type="Gene3D" id="3.40.1110.10">
    <property type="entry name" value="Calcium-transporting ATPase, cytoplasmic domain N"/>
    <property type="match status" value="1"/>
</dbReference>
<comment type="subcellular location">
    <subcellularLocation>
        <location evidence="1 13">Membrane</location>
        <topology evidence="1 13">Multi-pass membrane protein</topology>
    </subcellularLocation>
</comment>
<feature type="domain" description="Cation-transporting P-type ATPase N-terminal" evidence="16">
    <location>
        <begin position="177"/>
        <end position="226"/>
    </location>
</feature>
<dbReference type="Pfam" id="PF00690">
    <property type="entry name" value="Cation_ATPase_N"/>
    <property type="match status" value="1"/>
</dbReference>
<feature type="transmembrane region" description="Helical" evidence="13">
    <location>
        <begin position="436"/>
        <end position="463"/>
    </location>
</feature>
<feature type="region of interest" description="Disordered" evidence="14">
    <location>
        <begin position="823"/>
        <end position="855"/>
    </location>
</feature>
<comment type="catalytic activity">
    <reaction evidence="12 13">
        <text>ATP + H2O = ADP + phosphate + H(+)</text>
        <dbReference type="Rhea" id="RHEA:13065"/>
        <dbReference type="ChEBI" id="CHEBI:15377"/>
        <dbReference type="ChEBI" id="CHEBI:15378"/>
        <dbReference type="ChEBI" id="CHEBI:30616"/>
        <dbReference type="ChEBI" id="CHEBI:43474"/>
        <dbReference type="ChEBI" id="CHEBI:456216"/>
    </reaction>
</comment>
<evidence type="ECO:0000256" key="8">
    <source>
        <dbReference type="ARBA" id="ARBA00022842"/>
    </source>
</evidence>
<dbReference type="NCBIfam" id="TIGR01657">
    <property type="entry name" value="P-ATPase-V"/>
    <property type="match status" value="1"/>
</dbReference>
<dbReference type="Gene3D" id="1.20.1110.10">
    <property type="entry name" value="Calcium-transporting ATPase, transmembrane domain"/>
    <property type="match status" value="1"/>
</dbReference>
<keyword evidence="11 13" id="KW-0472">Membrane</keyword>
<dbReference type="PRINTS" id="PR00119">
    <property type="entry name" value="CATATPASE"/>
</dbReference>
<dbReference type="PROSITE" id="PS00154">
    <property type="entry name" value="ATPASE_E1_E2"/>
    <property type="match status" value="1"/>
</dbReference>
<evidence type="ECO:0000259" key="17">
    <source>
        <dbReference type="Pfam" id="PF12409"/>
    </source>
</evidence>
<feature type="domain" description="P-type ATPase A" evidence="15">
    <location>
        <begin position="271"/>
        <end position="390"/>
    </location>
</feature>
<dbReference type="InterPro" id="IPR023214">
    <property type="entry name" value="HAD_sf"/>
</dbReference>
<evidence type="ECO:0000256" key="9">
    <source>
        <dbReference type="ARBA" id="ARBA00022967"/>
    </source>
</evidence>
<evidence type="ECO:0000259" key="15">
    <source>
        <dbReference type="Pfam" id="PF00122"/>
    </source>
</evidence>
<dbReference type="EC" id="7.2.2.-" evidence="13"/>
<keyword evidence="8 13" id="KW-0460">Magnesium</keyword>
<gene>
    <name evidence="18" type="primary">ATP13A5</name>
    <name evidence="18" type="ORF">GZH46_01831</name>
</gene>
<feature type="compositionally biased region" description="Basic and acidic residues" evidence="14">
    <location>
        <begin position="123"/>
        <end position="136"/>
    </location>
</feature>
<dbReference type="InterPro" id="IPR004014">
    <property type="entry name" value="ATPase_P-typ_cation-transptr_N"/>
</dbReference>
<evidence type="ECO:0000313" key="18">
    <source>
        <dbReference type="EMBL" id="KAG9509642.1"/>
    </source>
</evidence>
<dbReference type="PANTHER" id="PTHR45630">
    <property type="entry name" value="CATION-TRANSPORTING ATPASE-RELATED"/>
    <property type="match status" value="1"/>
</dbReference>
<dbReference type="InterPro" id="IPR023298">
    <property type="entry name" value="ATPase_P-typ_TM_dom_sf"/>
</dbReference>
<keyword evidence="4 13" id="KW-0812">Transmembrane</keyword>
<dbReference type="SUPFAM" id="SSF81653">
    <property type="entry name" value="Calcium ATPase, transduction domain A"/>
    <property type="match status" value="1"/>
</dbReference>
<feature type="transmembrane region" description="Helical" evidence="13">
    <location>
        <begin position="1071"/>
        <end position="1093"/>
    </location>
</feature>
<evidence type="ECO:0000256" key="4">
    <source>
        <dbReference type="ARBA" id="ARBA00022692"/>
    </source>
</evidence>
<feature type="transmembrane region" description="Helical" evidence="13">
    <location>
        <begin position="206"/>
        <end position="226"/>
    </location>
</feature>
<dbReference type="InterPro" id="IPR001757">
    <property type="entry name" value="P_typ_ATPase"/>
</dbReference>
<feature type="transmembrane region" description="Helical" evidence="13">
    <location>
        <begin position="407"/>
        <end position="424"/>
    </location>
</feature>
<keyword evidence="19" id="KW-1185">Reference proteome</keyword>
<organism evidence="18 19">
    <name type="scientific">Fragariocoptes setiger</name>
    <dbReference type="NCBI Taxonomy" id="1670756"/>
    <lineage>
        <taxon>Eukaryota</taxon>
        <taxon>Metazoa</taxon>
        <taxon>Ecdysozoa</taxon>
        <taxon>Arthropoda</taxon>
        <taxon>Chelicerata</taxon>
        <taxon>Arachnida</taxon>
        <taxon>Acari</taxon>
        <taxon>Acariformes</taxon>
        <taxon>Trombidiformes</taxon>
        <taxon>Prostigmata</taxon>
        <taxon>Eupodina</taxon>
        <taxon>Eriophyoidea</taxon>
        <taxon>Phytoptidae</taxon>
        <taxon>Fragariocoptes</taxon>
    </lineage>
</organism>
<evidence type="ECO:0000256" key="2">
    <source>
        <dbReference type="ARBA" id="ARBA00006000"/>
    </source>
</evidence>
<evidence type="ECO:0000256" key="10">
    <source>
        <dbReference type="ARBA" id="ARBA00022989"/>
    </source>
</evidence>
<evidence type="ECO:0000259" key="16">
    <source>
        <dbReference type="Pfam" id="PF00690"/>
    </source>
</evidence>
<feature type="compositionally biased region" description="Polar residues" evidence="14">
    <location>
        <begin position="879"/>
        <end position="890"/>
    </location>
</feature>
<dbReference type="EMBL" id="JAIFTH010000389">
    <property type="protein sequence ID" value="KAG9509642.1"/>
    <property type="molecule type" value="Genomic_DNA"/>
</dbReference>
<dbReference type="Pfam" id="PF13246">
    <property type="entry name" value="Cation_ATPase"/>
    <property type="match status" value="1"/>
</dbReference>
<feature type="domain" description="P5B-type ATPase N-terminal" evidence="17">
    <location>
        <begin position="38"/>
        <end position="151"/>
    </location>
</feature>
<dbReference type="InterPro" id="IPR059000">
    <property type="entry name" value="ATPase_P-type_domA"/>
</dbReference>
<dbReference type="InterPro" id="IPR018303">
    <property type="entry name" value="ATPase_P-typ_P_site"/>
</dbReference>